<sequence>MGSSTVGISRSALARTCSRLLTEEVAGLSELAREVREVAARRLGRTNRSVRGALLDADWEMRALAHETTELLDAALRARADRLRQRRGTGPR</sequence>
<gene>
    <name evidence="1" type="ORF">AWN90_01660</name>
</gene>
<dbReference type="EMBL" id="LWGR01000012">
    <property type="protein sequence ID" value="KZM71486.1"/>
    <property type="molecule type" value="Genomic_DNA"/>
</dbReference>
<dbReference type="Proteomes" id="UP000076512">
    <property type="component" value="Unassembled WGS sequence"/>
</dbReference>
<organism evidence="1 2">
    <name type="scientific">Nocardia terpenica</name>
    <dbReference type="NCBI Taxonomy" id="455432"/>
    <lineage>
        <taxon>Bacteria</taxon>
        <taxon>Bacillati</taxon>
        <taxon>Actinomycetota</taxon>
        <taxon>Actinomycetes</taxon>
        <taxon>Mycobacteriales</taxon>
        <taxon>Nocardiaceae</taxon>
        <taxon>Nocardia</taxon>
    </lineage>
</organism>
<name>A0A164KKI8_9NOCA</name>
<protein>
    <submittedName>
        <fullName evidence="1">Uncharacterized protein</fullName>
    </submittedName>
</protein>
<proteinExistence type="predicted"/>
<accession>A0A164KKI8</accession>
<comment type="caution">
    <text evidence="1">The sequence shown here is derived from an EMBL/GenBank/DDBJ whole genome shotgun (WGS) entry which is preliminary data.</text>
</comment>
<keyword evidence="2" id="KW-1185">Reference proteome</keyword>
<evidence type="ECO:0000313" key="2">
    <source>
        <dbReference type="Proteomes" id="UP000076512"/>
    </source>
</evidence>
<dbReference type="AlphaFoldDB" id="A0A164KKI8"/>
<dbReference type="RefSeq" id="WP_067577034.1">
    <property type="nucleotide sequence ID" value="NZ_JABMCZ010000003.1"/>
</dbReference>
<evidence type="ECO:0000313" key="1">
    <source>
        <dbReference type="EMBL" id="KZM71486.1"/>
    </source>
</evidence>
<reference evidence="1 2" key="1">
    <citation type="submission" date="2016-04" db="EMBL/GenBank/DDBJ databases">
        <authorList>
            <person name="Evans L.H."/>
            <person name="Alamgir A."/>
            <person name="Owens N."/>
            <person name="Weber N.D."/>
            <person name="Virtaneva K."/>
            <person name="Barbian K."/>
            <person name="Babar A."/>
            <person name="Rosenke K."/>
        </authorList>
    </citation>
    <scope>NUCLEOTIDE SEQUENCE [LARGE SCALE GENOMIC DNA]</scope>
    <source>
        <strain evidence="1 2">IFM 0406</strain>
    </source>
</reference>